<evidence type="ECO:0000313" key="1">
    <source>
        <dbReference type="EMBL" id="AKC91653.1"/>
    </source>
</evidence>
<keyword evidence="2" id="KW-1185">Reference proteome</keyword>
<name>A0A0E3Z600_9ABAC</name>
<reference evidence="1 2" key="1">
    <citation type="journal article" date="2015" name="Genome Announc.">
        <title>Genome Sequence of an Alphabaculovirus Isolated from the Oak Looper, Lambdina fiscellaria, Contains a Putative 2-Kilobase-Pair Transposable Element Encoding a Transposase and a FLYWCH Domain-Containing Protein.</title>
        <authorList>
            <person name="Rohrmann G.F."/>
            <person name="Erlandson M.A."/>
            <person name="Theilmann D.A."/>
        </authorList>
    </citation>
    <scope>NUCLEOTIDE SEQUENCE [LARGE SCALE GENOMIC DNA]</scope>
    <source>
        <strain evidence="1">GR15</strain>
    </source>
</reference>
<accession>A0A0E3Z600</accession>
<dbReference type="KEGG" id="vg:24170856"/>
<organism evidence="1 2">
    <name type="scientific">Lambdina fiscellaria nucleopolyhedrovirus</name>
    <dbReference type="NCBI Taxonomy" id="1642929"/>
    <lineage>
        <taxon>Viruses</taxon>
        <taxon>Viruses incertae sedis</taxon>
        <taxon>Naldaviricetes</taxon>
        <taxon>Lefavirales</taxon>
        <taxon>Baculoviridae</taxon>
        <taxon>Alphabaculovirus</taxon>
        <taxon>Alphabaculovirus lafiscellariae</taxon>
    </lineage>
</organism>
<proteinExistence type="predicted"/>
<protein>
    <submittedName>
        <fullName evidence="1">Uncharacterized protein</fullName>
    </submittedName>
</protein>
<dbReference type="RefSeq" id="YP_009133235.1">
    <property type="nucleotide sequence ID" value="NC_026922.1"/>
</dbReference>
<sequence length="52" mass="5870">MMQSHETRQLPMSVIQNYGCRPSGFGRCLVSIKFNAEQTILCCNVFCLVAML</sequence>
<dbReference type="Proteomes" id="UP000201190">
    <property type="component" value="Segment"/>
</dbReference>
<dbReference type="EMBL" id="KP752043">
    <property type="protein sequence ID" value="AKC91653.1"/>
    <property type="molecule type" value="Genomic_DNA"/>
</dbReference>
<evidence type="ECO:0000313" key="2">
    <source>
        <dbReference type="Proteomes" id="UP000201190"/>
    </source>
</evidence>
<dbReference type="GeneID" id="24170856"/>